<protein>
    <submittedName>
        <fullName evidence="1">Uncharacterized protein</fullName>
    </submittedName>
</protein>
<accession>A0A3E2HCK0</accession>
<name>A0A3E2HCK0_SCYLI</name>
<proteinExistence type="predicted"/>
<evidence type="ECO:0000313" key="1">
    <source>
        <dbReference type="EMBL" id="RFU31136.1"/>
    </source>
</evidence>
<feature type="non-terminal residue" evidence="1">
    <location>
        <position position="84"/>
    </location>
</feature>
<keyword evidence="2" id="KW-1185">Reference proteome</keyword>
<dbReference type="AlphaFoldDB" id="A0A3E2HCK0"/>
<reference evidence="1 2" key="1">
    <citation type="submission" date="2018-05" db="EMBL/GenBank/DDBJ databases">
        <title>Draft genome sequence of Scytalidium lignicola DSM 105466, a ubiquitous saprotrophic fungus.</title>
        <authorList>
            <person name="Buettner E."/>
            <person name="Gebauer A.M."/>
            <person name="Hofrichter M."/>
            <person name="Liers C."/>
            <person name="Kellner H."/>
        </authorList>
    </citation>
    <scope>NUCLEOTIDE SEQUENCE [LARGE SCALE GENOMIC DNA]</scope>
    <source>
        <strain evidence="1 2">DSM 105466</strain>
    </source>
</reference>
<feature type="non-terminal residue" evidence="1">
    <location>
        <position position="1"/>
    </location>
</feature>
<sequence>MELMEKVEILDFMELPGDIPEDANLRMTIVVNQLSQHDVEVGQSGQEASITLREGVEPVTLVVTGISVPEPSEEPPGEPTAAEP</sequence>
<evidence type="ECO:0000313" key="2">
    <source>
        <dbReference type="Proteomes" id="UP000258309"/>
    </source>
</evidence>
<dbReference type="Proteomes" id="UP000258309">
    <property type="component" value="Unassembled WGS sequence"/>
</dbReference>
<organism evidence="1 2">
    <name type="scientific">Scytalidium lignicola</name>
    <name type="common">Hyphomycete</name>
    <dbReference type="NCBI Taxonomy" id="5539"/>
    <lineage>
        <taxon>Eukaryota</taxon>
        <taxon>Fungi</taxon>
        <taxon>Dikarya</taxon>
        <taxon>Ascomycota</taxon>
        <taxon>Pezizomycotina</taxon>
        <taxon>Leotiomycetes</taxon>
        <taxon>Leotiomycetes incertae sedis</taxon>
        <taxon>Scytalidium</taxon>
    </lineage>
</organism>
<comment type="caution">
    <text evidence="1">The sequence shown here is derived from an EMBL/GenBank/DDBJ whole genome shotgun (WGS) entry which is preliminary data.</text>
</comment>
<gene>
    <name evidence="1" type="ORF">B7463_g5212</name>
</gene>
<dbReference type="EMBL" id="NCSJ02000083">
    <property type="protein sequence ID" value="RFU31136.1"/>
    <property type="molecule type" value="Genomic_DNA"/>
</dbReference>